<keyword evidence="5" id="KW-0694">RNA-binding</keyword>
<dbReference type="GO" id="GO:0006364">
    <property type="term" value="P:rRNA processing"/>
    <property type="evidence" value="ECO:0007669"/>
    <property type="project" value="TreeGrafter"/>
</dbReference>
<dbReference type="GO" id="GO:0003723">
    <property type="term" value="F:RNA binding"/>
    <property type="evidence" value="ECO:0007669"/>
    <property type="project" value="UniProtKB-KW"/>
</dbReference>
<evidence type="ECO:0000259" key="6">
    <source>
        <dbReference type="PROSITE" id="PS50126"/>
    </source>
</evidence>
<dbReference type="Pfam" id="PF10150">
    <property type="entry name" value="RNase_E_G"/>
    <property type="match status" value="1"/>
</dbReference>
<keyword evidence="3" id="KW-0378">Hydrolase</keyword>
<dbReference type="NCBIfam" id="TIGR00757">
    <property type="entry name" value="RNaseEG"/>
    <property type="match status" value="1"/>
</dbReference>
<sequence>MKKEIVISYQNKNARVALREDEKLMEFYMEEGENSQKVGNIYKGKVKDILPGMQAAFVDIGFSKNAFLYVGDIVINGQEAKNEKIEELLTPDQNIMVQVIKEQMGSKGARVTCNLTVPGRYLVLMPFNNYVGISRRIEDADERERLREIAADMKHEDFGVIIRTVANGISKDKLKKDLDFLVGLWNNIEDNYNNYSSPSMVYSDLDLVGRALRDFFDNEVDCLYIDDHEQYEKILNILRIKSPKLIDKVRYYEIKNPIFYQFGIDRELQKAFERKIWLKSGGYLVIDQLEALTVIDVNTGKFVGSKNLADTVLKTNMEAVAETCRQIRLRDLSGIIIIDFIDMPKDEHKELVLNFLHEEMKKDHTKGQILGITQLGLVEITRKKIRKGIYNSMQQKCPTCNGSGRFMNRFTEHMFLEDRIKNFVFLNPSRGYKIKTDCSKLRFLSDKKEQLEKELGCHIILEKVNKENDFEITSFD</sequence>
<reference evidence="7" key="1">
    <citation type="journal article" date="2018" name="Antonie Van Leeuwenhoek">
        <title>Proteinivorax hydrogeniformans sp. nov., an anaerobic, haloalkaliphilic bacterium fermenting proteinaceous compounds with high hydrogen production.</title>
        <authorList>
            <person name="Boltyanskaya Y."/>
            <person name="Detkova E."/>
            <person name="Pimenov N."/>
            <person name="Kevbrin V."/>
        </authorList>
    </citation>
    <scope>NUCLEOTIDE SEQUENCE</scope>
    <source>
        <strain evidence="7">Z-710</strain>
    </source>
</reference>
<dbReference type="CDD" id="cd04453">
    <property type="entry name" value="S1_RNase_E"/>
    <property type="match status" value="1"/>
</dbReference>
<dbReference type="GO" id="GO:0005737">
    <property type="term" value="C:cytoplasm"/>
    <property type="evidence" value="ECO:0007669"/>
    <property type="project" value="TreeGrafter"/>
</dbReference>
<dbReference type="GO" id="GO:0046872">
    <property type="term" value="F:metal ion binding"/>
    <property type="evidence" value="ECO:0007669"/>
    <property type="project" value="UniProtKB-KW"/>
</dbReference>
<evidence type="ECO:0000256" key="3">
    <source>
        <dbReference type="ARBA" id="ARBA00022801"/>
    </source>
</evidence>
<reference evidence="7" key="2">
    <citation type="submission" date="2024-06" db="EMBL/GenBank/DDBJ databases">
        <authorList>
            <person name="Petrova K.O."/>
            <person name="Toshchakov S.V."/>
            <person name="Boltjanskaja Y.V."/>
            <person name="Kevbrin V.V."/>
        </authorList>
    </citation>
    <scope>NUCLEOTIDE SEQUENCE</scope>
    <source>
        <strain evidence="7">Z-710</strain>
    </source>
</reference>
<dbReference type="SMART" id="SM00316">
    <property type="entry name" value="S1"/>
    <property type="match status" value="1"/>
</dbReference>
<evidence type="ECO:0000256" key="5">
    <source>
        <dbReference type="ARBA" id="ARBA00022884"/>
    </source>
</evidence>
<dbReference type="InterPro" id="IPR019307">
    <property type="entry name" value="RNA-bd_AU-1/RNase_E/G"/>
</dbReference>
<dbReference type="PROSITE" id="PS50126">
    <property type="entry name" value="S1"/>
    <property type="match status" value="1"/>
</dbReference>
<organism evidence="7">
    <name type="scientific">Proteinivorax hydrogeniformans</name>
    <dbReference type="NCBI Taxonomy" id="1826727"/>
    <lineage>
        <taxon>Bacteria</taxon>
        <taxon>Bacillati</taxon>
        <taxon>Bacillota</taxon>
        <taxon>Clostridia</taxon>
        <taxon>Eubacteriales</taxon>
        <taxon>Proteinivoracaceae</taxon>
        <taxon>Proteinivorax</taxon>
    </lineage>
</organism>
<dbReference type="EMBL" id="CP159485">
    <property type="protein sequence ID" value="XCI29767.1"/>
    <property type="molecule type" value="Genomic_DNA"/>
</dbReference>
<evidence type="ECO:0000256" key="2">
    <source>
        <dbReference type="ARBA" id="ARBA00022723"/>
    </source>
</evidence>
<gene>
    <name evidence="7" type="ORF">PRVXH_001109</name>
</gene>
<name>A0AAU8HWG9_9FIRM</name>
<keyword evidence="2" id="KW-0479">Metal-binding</keyword>
<keyword evidence="4" id="KW-0460">Magnesium</keyword>
<dbReference type="Gene3D" id="2.40.50.140">
    <property type="entry name" value="Nucleic acid-binding proteins"/>
    <property type="match status" value="1"/>
</dbReference>
<feature type="domain" description="S1 motif" evidence="6">
    <location>
        <begin position="39"/>
        <end position="116"/>
    </location>
</feature>
<evidence type="ECO:0000256" key="4">
    <source>
        <dbReference type="ARBA" id="ARBA00022842"/>
    </source>
</evidence>
<dbReference type="SUPFAM" id="SSF50249">
    <property type="entry name" value="Nucleic acid-binding proteins"/>
    <property type="match status" value="1"/>
</dbReference>
<dbReference type="AlphaFoldDB" id="A0AAU8HWG9"/>
<dbReference type="RefSeq" id="WP_353894314.1">
    <property type="nucleotide sequence ID" value="NZ_CP159485.1"/>
</dbReference>
<evidence type="ECO:0000313" key="7">
    <source>
        <dbReference type="EMBL" id="XCI29767.1"/>
    </source>
</evidence>
<dbReference type="InterPro" id="IPR012340">
    <property type="entry name" value="NA-bd_OB-fold"/>
</dbReference>
<dbReference type="InterPro" id="IPR003029">
    <property type="entry name" value="S1_domain"/>
</dbReference>
<dbReference type="InterPro" id="IPR004659">
    <property type="entry name" value="RNase_E/G"/>
</dbReference>
<dbReference type="GO" id="GO:0016787">
    <property type="term" value="F:hydrolase activity"/>
    <property type="evidence" value="ECO:0007669"/>
    <property type="project" value="UniProtKB-KW"/>
</dbReference>
<accession>A0AAU8HWG9</accession>
<protein>
    <submittedName>
        <fullName evidence="7">Rne/Rng family ribonuclease</fullName>
    </submittedName>
</protein>
<evidence type="ECO:0000256" key="1">
    <source>
        <dbReference type="ARBA" id="ARBA00001946"/>
    </source>
</evidence>
<proteinExistence type="predicted"/>
<comment type="cofactor">
    <cofactor evidence="1">
        <name>Mg(2+)</name>
        <dbReference type="ChEBI" id="CHEBI:18420"/>
    </cofactor>
</comment>
<dbReference type="PANTHER" id="PTHR30001">
    <property type="entry name" value="RIBONUCLEASE"/>
    <property type="match status" value="1"/>
</dbReference>
<dbReference type="GO" id="GO:0004540">
    <property type="term" value="F:RNA nuclease activity"/>
    <property type="evidence" value="ECO:0007669"/>
    <property type="project" value="InterPro"/>
</dbReference>
<dbReference type="PANTHER" id="PTHR30001:SF0">
    <property type="entry name" value="RIBONUCLEASE G"/>
    <property type="match status" value="1"/>
</dbReference>